<dbReference type="GO" id="GO:0046872">
    <property type="term" value="F:metal ion binding"/>
    <property type="evidence" value="ECO:0007669"/>
    <property type="project" value="UniProtKB-KW"/>
</dbReference>
<sequence length="296" mass="33377">MKKIKRLTCLILACQTLVFCSRDNETDSSSVEVKAENQRKIVKASSVDNDDMMLGNPSEANQEDYNNYLLGKENYTLSYNNKKGTPNWTSWHLDYRNLGSTSRANDFRADTGLNGSFFLVSPTHYKDSGFDRGHMCPSADRTNTFQANSETFLMINMVPQSPKNNQQTWEGLEECLRQFVRNDNKEVYIIAGPYGQGGTGKNGGVTKFLANGEICVPSSTWKIAVILDEGNDDLTRIDENTTIIAIDVPNNQNIDRDWKKYIVKVSDIEQKTGFDFFSSMTSTLAKKLKAKTYSEK</sequence>
<evidence type="ECO:0000256" key="2">
    <source>
        <dbReference type="ARBA" id="ARBA00010052"/>
    </source>
</evidence>
<dbReference type="SMART" id="SM00892">
    <property type="entry name" value="Endonuclease_NS"/>
    <property type="match status" value="1"/>
</dbReference>
<evidence type="ECO:0000256" key="10">
    <source>
        <dbReference type="RuleBase" id="RU366055"/>
    </source>
</evidence>
<dbReference type="AlphaFoldDB" id="A0A246GG11"/>
<dbReference type="GO" id="GO:0004519">
    <property type="term" value="F:endonuclease activity"/>
    <property type="evidence" value="ECO:0007669"/>
    <property type="project" value="UniProtKB-UniRule"/>
</dbReference>
<keyword evidence="5 10" id="KW-0255">Endonuclease</keyword>
<accession>A0A246GG11</accession>
<dbReference type="InterPro" id="IPR020821">
    <property type="entry name" value="ENPP1-3/EXOG-like_nuc-like"/>
</dbReference>
<reference evidence="13 14" key="1">
    <citation type="journal article" date="2017" name="Infect. Genet. Evol.">
        <title>Comparative genome analysis of fish pathogen Flavobacterium columnare reveals extensive sequence diversity within the species.</title>
        <authorList>
            <person name="Kayansamruaj P."/>
            <person name="Dong H.T."/>
            <person name="Hirono I."/>
            <person name="Kondo H."/>
            <person name="Senapin S."/>
            <person name="Rodkhum C."/>
        </authorList>
    </citation>
    <scope>NUCLEOTIDE SEQUENCE [LARGE SCALE GENOMIC DNA]</scope>
    <source>
        <strain evidence="13 14">1215</strain>
    </source>
</reference>
<evidence type="ECO:0000256" key="7">
    <source>
        <dbReference type="ARBA" id="ARBA00022842"/>
    </source>
</evidence>
<dbReference type="EC" id="3.1.30.-" evidence="10"/>
<keyword evidence="6 10" id="KW-0378">Hydrolase</keyword>
<evidence type="ECO:0000259" key="11">
    <source>
        <dbReference type="SMART" id="SM00477"/>
    </source>
</evidence>
<proteinExistence type="inferred from homology"/>
<evidence type="ECO:0000256" key="3">
    <source>
        <dbReference type="ARBA" id="ARBA00022722"/>
    </source>
</evidence>
<evidence type="ECO:0000256" key="8">
    <source>
        <dbReference type="PIRSR" id="PIRSR640255-1"/>
    </source>
</evidence>
<dbReference type="EMBL" id="MTCZ01000170">
    <property type="protein sequence ID" value="OWP83093.1"/>
    <property type="molecule type" value="Genomic_DNA"/>
</dbReference>
<evidence type="ECO:0000256" key="4">
    <source>
        <dbReference type="ARBA" id="ARBA00022723"/>
    </source>
</evidence>
<feature type="active site" description="Proton acceptor" evidence="8">
    <location>
        <position position="134"/>
    </location>
</feature>
<dbReference type="Proteomes" id="UP000197768">
    <property type="component" value="Unassembled WGS sequence"/>
</dbReference>
<keyword evidence="4 9" id="KW-0479">Metal-binding</keyword>
<dbReference type="CDD" id="cd00091">
    <property type="entry name" value="NUC"/>
    <property type="match status" value="1"/>
</dbReference>
<evidence type="ECO:0000313" key="14">
    <source>
        <dbReference type="Proteomes" id="UP000197768"/>
    </source>
</evidence>
<evidence type="ECO:0000259" key="12">
    <source>
        <dbReference type="SMART" id="SM00892"/>
    </source>
</evidence>
<name>A0A246GG11_9FLAO</name>
<comment type="cofactor">
    <cofactor evidence="1 10">
        <name>Mg(2+)</name>
        <dbReference type="ChEBI" id="CHEBI:18420"/>
    </cofactor>
</comment>
<feature type="binding site" evidence="9">
    <location>
        <position position="165"/>
    </location>
    <ligand>
        <name>Mg(2+)</name>
        <dbReference type="ChEBI" id="CHEBI:18420"/>
        <note>catalytic</note>
    </ligand>
</feature>
<dbReference type="Pfam" id="PF01223">
    <property type="entry name" value="Endonuclease_NS"/>
    <property type="match status" value="1"/>
</dbReference>
<dbReference type="PANTHER" id="PTHR13966">
    <property type="entry name" value="ENDONUCLEASE RELATED"/>
    <property type="match status" value="1"/>
</dbReference>
<dbReference type="InterPro" id="IPR001604">
    <property type="entry name" value="Endo_G_ENPP1-like_dom"/>
</dbReference>
<dbReference type="InterPro" id="IPR040255">
    <property type="entry name" value="Non-specific_endonuclease"/>
</dbReference>
<evidence type="ECO:0000256" key="6">
    <source>
        <dbReference type="ARBA" id="ARBA00022801"/>
    </source>
</evidence>
<dbReference type="PANTHER" id="PTHR13966:SF5">
    <property type="entry name" value="ENDONUCLEASE G, MITOCHONDRIAL"/>
    <property type="match status" value="1"/>
</dbReference>
<dbReference type="SUPFAM" id="SSF54060">
    <property type="entry name" value="His-Me finger endonucleases"/>
    <property type="match status" value="1"/>
</dbReference>
<dbReference type="GO" id="GO:0016787">
    <property type="term" value="F:hydrolase activity"/>
    <property type="evidence" value="ECO:0007669"/>
    <property type="project" value="UniProtKB-KW"/>
</dbReference>
<gene>
    <name evidence="13" type="ORF">BWK59_12350</name>
</gene>
<comment type="caution">
    <text evidence="13">The sequence shown here is derived from an EMBL/GenBank/DDBJ whole genome shotgun (WGS) entry which is preliminary data.</text>
</comment>
<dbReference type="PROSITE" id="PS01070">
    <property type="entry name" value="NUCLEASE_NON_SPEC"/>
    <property type="match status" value="1"/>
</dbReference>
<keyword evidence="7" id="KW-0460">Magnesium</keyword>
<protein>
    <recommendedName>
        <fullName evidence="10">Endonuclease</fullName>
        <ecNumber evidence="10">3.1.30.-</ecNumber>
    </recommendedName>
</protein>
<comment type="similarity">
    <text evidence="2 10">Belongs to the DNA/RNA non-specific endonuclease family.</text>
</comment>
<dbReference type="InterPro" id="IPR044925">
    <property type="entry name" value="His-Me_finger_sf"/>
</dbReference>
<feature type="domain" description="DNA/RNA non-specific endonuclease/pyrophosphatase/phosphodiesterase" evidence="12">
    <location>
        <begin position="71"/>
        <end position="283"/>
    </location>
</feature>
<evidence type="ECO:0000256" key="1">
    <source>
        <dbReference type="ARBA" id="ARBA00001946"/>
    </source>
</evidence>
<dbReference type="RefSeq" id="WP_088394332.1">
    <property type="nucleotide sequence ID" value="NZ_MTCZ01000170.1"/>
</dbReference>
<evidence type="ECO:0000313" key="13">
    <source>
        <dbReference type="EMBL" id="OWP83093.1"/>
    </source>
</evidence>
<organism evidence="13 14">
    <name type="scientific">Flavobacterium davisii</name>
    <dbReference type="NCBI Taxonomy" id="2906077"/>
    <lineage>
        <taxon>Bacteria</taxon>
        <taxon>Pseudomonadati</taxon>
        <taxon>Bacteroidota</taxon>
        <taxon>Flavobacteriia</taxon>
        <taxon>Flavobacteriales</taxon>
        <taxon>Flavobacteriaceae</taxon>
        <taxon>Flavobacterium</taxon>
    </lineage>
</organism>
<dbReference type="SMART" id="SM00477">
    <property type="entry name" value="NUC"/>
    <property type="match status" value="1"/>
</dbReference>
<dbReference type="GO" id="GO:0003676">
    <property type="term" value="F:nucleic acid binding"/>
    <property type="evidence" value="ECO:0007669"/>
    <property type="project" value="InterPro"/>
</dbReference>
<evidence type="ECO:0000256" key="9">
    <source>
        <dbReference type="PIRSR" id="PIRSR640255-2"/>
    </source>
</evidence>
<dbReference type="Gene3D" id="3.40.570.10">
    <property type="entry name" value="Extracellular Endonuclease, subunit A"/>
    <property type="match status" value="1"/>
</dbReference>
<dbReference type="InterPro" id="IPR044929">
    <property type="entry name" value="DNA/RNA_non-sp_Endonuclease_sf"/>
</dbReference>
<dbReference type="InterPro" id="IPR018524">
    <property type="entry name" value="DNA/RNA_endonuclease_AS"/>
</dbReference>
<evidence type="ECO:0000256" key="5">
    <source>
        <dbReference type="ARBA" id="ARBA00022759"/>
    </source>
</evidence>
<feature type="domain" description="ENPP1-3/EXOG-like endonuclease/phosphodiesterase" evidence="11">
    <location>
        <begin position="72"/>
        <end position="283"/>
    </location>
</feature>
<keyword evidence="3 10" id="KW-0540">Nuclease</keyword>